<evidence type="ECO:0000313" key="4">
    <source>
        <dbReference type="EMBL" id="GGH83308.1"/>
    </source>
</evidence>
<dbReference type="AlphaFoldDB" id="A0A917J7I0"/>
<feature type="transmembrane region" description="Helical" evidence="2">
    <location>
        <begin position="376"/>
        <end position="396"/>
    </location>
</feature>
<dbReference type="InterPro" id="IPR011990">
    <property type="entry name" value="TPR-like_helical_dom_sf"/>
</dbReference>
<gene>
    <name evidence="4" type="ORF">GCM10011379_58500</name>
</gene>
<dbReference type="InterPro" id="IPR010559">
    <property type="entry name" value="Sig_transdc_His_kin_internal"/>
</dbReference>
<keyword evidence="2" id="KW-0812">Transmembrane</keyword>
<dbReference type="SUPFAM" id="SSF55874">
    <property type="entry name" value="ATPase domain of HSP90 chaperone/DNA topoisomerase II/histidine kinase"/>
    <property type="match status" value="1"/>
</dbReference>
<organism evidence="4 5">
    <name type="scientific">Filimonas zeae</name>
    <dbReference type="NCBI Taxonomy" id="1737353"/>
    <lineage>
        <taxon>Bacteria</taxon>
        <taxon>Pseudomonadati</taxon>
        <taxon>Bacteroidota</taxon>
        <taxon>Chitinophagia</taxon>
        <taxon>Chitinophagales</taxon>
        <taxon>Chitinophagaceae</taxon>
        <taxon>Filimonas</taxon>
    </lineage>
</organism>
<accession>A0A917J7I0</accession>
<name>A0A917J7I0_9BACT</name>
<sequence>MACREEKRQPAAAAAVTPVVNETENALSRLVDIEARYTTDSLKRQLQQLAPHVRDYRSRALYNYLLGNRYLNNKEADSATACYQRMLTGVLPDTARDMELILLQKAGLLRTSMDTAIDDQTFERLHAIIKLAEQHKAPHIWRVYNLAAETYFRYGDTARPEYYTRRSMATWPDSADIYQWSVYMERLSRAQEIKDNIELAMVYEDSALYYANQIQDKKRLATVYAAKGVLYLRAHQFEEGHKWTDSGFALKQQINELTYNDWLNKGMTFTEKGTPGKAIPYLQNALEIARKQRNHNLLNKAYGTIYEAYWQLGDYKHAARYMDSSGNAAMKAMYQQQYKQVARLQAVNDLKEEQLKTVALNKENENKALQLRQQKWLMIVFGGLLLVAAGIAYLLVERRNLRTRQKHIELEQQLLRSQMEPHFIFNTLSVLQSYIRNHEPEKAVKYLNQFARLLRLNLENSRENLVELKDEVEALENYLSLQAMRFEGTFDYTVNVFEGYEEEDICIPPMLLQPFVENAIQHGMRNLDYKGHIHVQIQLKGKALHCTIEDNGTGLQPGIAPIGKRSLSGIITQERLALLSRQTHQPATLVITDKNEQGQRGLKVEMVIPVRKRTL</sequence>
<dbReference type="InterPro" id="IPR036890">
    <property type="entry name" value="HATPase_C_sf"/>
</dbReference>
<evidence type="ECO:0000256" key="1">
    <source>
        <dbReference type="SAM" id="Coils"/>
    </source>
</evidence>
<dbReference type="InterPro" id="IPR050640">
    <property type="entry name" value="Bact_2-comp_sensor_kinase"/>
</dbReference>
<keyword evidence="2" id="KW-0472">Membrane</keyword>
<dbReference type="GO" id="GO:0000155">
    <property type="term" value="F:phosphorelay sensor kinase activity"/>
    <property type="evidence" value="ECO:0007669"/>
    <property type="project" value="InterPro"/>
</dbReference>
<feature type="domain" description="Signal transduction histidine kinase internal region" evidence="3">
    <location>
        <begin position="411"/>
        <end position="488"/>
    </location>
</feature>
<feature type="coiled-coil region" evidence="1">
    <location>
        <begin position="451"/>
        <end position="478"/>
    </location>
</feature>
<comment type="caution">
    <text evidence="4">The sequence shown here is derived from an EMBL/GenBank/DDBJ whole genome shotgun (WGS) entry which is preliminary data.</text>
</comment>
<dbReference type="Pfam" id="PF06580">
    <property type="entry name" value="His_kinase"/>
    <property type="match status" value="1"/>
</dbReference>
<keyword evidence="2" id="KW-1133">Transmembrane helix</keyword>
<proteinExistence type="predicted"/>
<keyword evidence="5" id="KW-1185">Reference proteome</keyword>
<evidence type="ECO:0000259" key="3">
    <source>
        <dbReference type="Pfam" id="PF06580"/>
    </source>
</evidence>
<protein>
    <recommendedName>
        <fullName evidence="3">Signal transduction histidine kinase internal region domain-containing protein</fullName>
    </recommendedName>
</protein>
<dbReference type="Gene3D" id="1.25.40.10">
    <property type="entry name" value="Tetratricopeptide repeat domain"/>
    <property type="match status" value="1"/>
</dbReference>
<dbReference type="Gene3D" id="3.30.565.10">
    <property type="entry name" value="Histidine kinase-like ATPase, C-terminal domain"/>
    <property type="match status" value="1"/>
</dbReference>
<dbReference type="PANTHER" id="PTHR34220">
    <property type="entry name" value="SENSOR HISTIDINE KINASE YPDA"/>
    <property type="match status" value="1"/>
</dbReference>
<reference evidence="4" key="2">
    <citation type="submission" date="2020-09" db="EMBL/GenBank/DDBJ databases">
        <authorList>
            <person name="Sun Q."/>
            <person name="Zhou Y."/>
        </authorList>
    </citation>
    <scope>NUCLEOTIDE SEQUENCE</scope>
    <source>
        <strain evidence="4">CGMCC 1.15290</strain>
    </source>
</reference>
<dbReference type="SUPFAM" id="SSF48452">
    <property type="entry name" value="TPR-like"/>
    <property type="match status" value="2"/>
</dbReference>
<keyword evidence="1" id="KW-0175">Coiled coil</keyword>
<dbReference type="PANTHER" id="PTHR34220:SF7">
    <property type="entry name" value="SENSOR HISTIDINE KINASE YPDA"/>
    <property type="match status" value="1"/>
</dbReference>
<dbReference type="Proteomes" id="UP000627292">
    <property type="component" value="Unassembled WGS sequence"/>
</dbReference>
<dbReference type="GO" id="GO:0016020">
    <property type="term" value="C:membrane"/>
    <property type="evidence" value="ECO:0007669"/>
    <property type="project" value="InterPro"/>
</dbReference>
<evidence type="ECO:0000313" key="5">
    <source>
        <dbReference type="Proteomes" id="UP000627292"/>
    </source>
</evidence>
<dbReference type="EMBL" id="BMIB01000009">
    <property type="protein sequence ID" value="GGH83308.1"/>
    <property type="molecule type" value="Genomic_DNA"/>
</dbReference>
<reference evidence="4" key="1">
    <citation type="journal article" date="2014" name="Int. J. Syst. Evol. Microbiol.">
        <title>Complete genome sequence of Corynebacterium casei LMG S-19264T (=DSM 44701T), isolated from a smear-ripened cheese.</title>
        <authorList>
            <consortium name="US DOE Joint Genome Institute (JGI-PGF)"/>
            <person name="Walter F."/>
            <person name="Albersmeier A."/>
            <person name="Kalinowski J."/>
            <person name="Ruckert C."/>
        </authorList>
    </citation>
    <scope>NUCLEOTIDE SEQUENCE</scope>
    <source>
        <strain evidence="4">CGMCC 1.15290</strain>
    </source>
</reference>
<evidence type="ECO:0000256" key="2">
    <source>
        <dbReference type="SAM" id="Phobius"/>
    </source>
</evidence>